<name>A0A2W0EUZ1_PSEJE</name>
<gene>
    <name evidence="1" type="ORF">CRX42_02395</name>
</gene>
<dbReference type="EMBL" id="PDLL01000012">
    <property type="protein sequence ID" value="PYY72200.1"/>
    <property type="molecule type" value="Genomic_DNA"/>
</dbReference>
<evidence type="ECO:0000313" key="1">
    <source>
        <dbReference type="EMBL" id="PYY72200.1"/>
    </source>
</evidence>
<evidence type="ECO:0000313" key="2">
    <source>
        <dbReference type="Proteomes" id="UP000247437"/>
    </source>
</evidence>
<organism evidence="1 2">
    <name type="scientific">Pseudomonas jessenii</name>
    <dbReference type="NCBI Taxonomy" id="77298"/>
    <lineage>
        <taxon>Bacteria</taxon>
        <taxon>Pseudomonadati</taxon>
        <taxon>Pseudomonadota</taxon>
        <taxon>Gammaproteobacteria</taxon>
        <taxon>Pseudomonadales</taxon>
        <taxon>Pseudomonadaceae</taxon>
        <taxon>Pseudomonas</taxon>
    </lineage>
</organism>
<evidence type="ECO:0008006" key="3">
    <source>
        <dbReference type="Google" id="ProtNLM"/>
    </source>
</evidence>
<protein>
    <recommendedName>
        <fullName evidence="3">Phage tail protein</fullName>
    </recommendedName>
</protein>
<reference evidence="1 2" key="1">
    <citation type="journal article" date="2018" name="Appl. Microbiol. Biotechnol.">
        <title>Characterization of the caprolactam degradation pathway in Pseudomonas jessenii using mass spectrometry-based proteomics.</title>
        <authorList>
            <person name="Otzen M."/>
            <person name="Palacio C."/>
            <person name="Janssen D.B."/>
        </authorList>
    </citation>
    <scope>NUCLEOTIDE SEQUENCE [LARGE SCALE GENOMIC DNA]</scope>
    <source>
        <strain evidence="1 2">GO3</strain>
    </source>
</reference>
<comment type="caution">
    <text evidence="1">The sequence shown here is derived from an EMBL/GenBank/DDBJ whole genome shotgun (WGS) entry which is preliminary data.</text>
</comment>
<proteinExistence type="predicted"/>
<dbReference type="OrthoDB" id="7001686at2"/>
<dbReference type="Proteomes" id="UP000247437">
    <property type="component" value="Unassembled WGS sequence"/>
</dbReference>
<dbReference type="RefSeq" id="WP_110657253.1">
    <property type="nucleotide sequence ID" value="NZ_PDLL01000012.1"/>
</dbReference>
<accession>A0A2W0EUZ1</accession>
<sequence length="134" mass="13888">MALSDLSVENTIVVITGVGVIDDWGRTDPPFTVEQIDDKSTLSRGLGGNAVKFTRKNPGLRLTVNLMPGSPQAVGLQALVNSGTEVSGSYASIAGLEGAVFSEGVATRGKSMGRGGPGMNDATFIMEFNKEGIL</sequence>
<dbReference type="AlphaFoldDB" id="A0A2W0EUZ1"/>